<sequence length="60" mass="6985">MTKTCMEKDCQFGGLVQEINDGQTVKVLCGVHSIMGYHQHFDIKPTLRHFLEYKRRLSLC</sequence>
<proteinExistence type="predicted"/>
<evidence type="ECO:0000313" key="2">
    <source>
        <dbReference type="Proteomes" id="UP000180194"/>
    </source>
</evidence>
<name>A0ABX3CJV4_9BACI</name>
<dbReference type="Proteomes" id="UP000180194">
    <property type="component" value="Unassembled WGS sequence"/>
</dbReference>
<reference evidence="1 2" key="1">
    <citation type="submission" date="2016-07" db="EMBL/GenBank/DDBJ databases">
        <title>Bacillus oceanisediminis whole genome.</title>
        <authorList>
            <person name="Pal Y."/>
            <person name="Verma A."/>
            <person name="Mual P."/>
            <person name="Srinivasan K."/>
        </authorList>
    </citation>
    <scope>NUCLEOTIDE SEQUENCE [LARGE SCALE GENOMIC DNA]</scope>
    <source>
        <strain evidence="1 2">Bhandara28</strain>
    </source>
</reference>
<keyword evidence="2" id="KW-1185">Reference proteome</keyword>
<protein>
    <submittedName>
        <fullName evidence="1">Uncharacterized protein</fullName>
    </submittedName>
</protein>
<dbReference type="EMBL" id="MBRJ01000059">
    <property type="protein sequence ID" value="OHX41353.1"/>
    <property type="molecule type" value="Genomic_DNA"/>
</dbReference>
<gene>
    <name evidence="1" type="ORF">BBV17_28565</name>
</gene>
<organism evidence="1 2">
    <name type="scientific">Cytobacillus oceanisediminis</name>
    <dbReference type="NCBI Taxonomy" id="665099"/>
    <lineage>
        <taxon>Bacteria</taxon>
        <taxon>Bacillati</taxon>
        <taxon>Bacillota</taxon>
        <taxon>Bacilli</taxon>
        <taxon>Bacillales</taxon>
        <taxon>Bacillaceae</taxon>
        <taxon>Cytobacillus</taxon>
    </lineage>
</organism>
<accession>A0ABX3CJV4</accession>
<comment type="caution">
    <text evidence="1">The sequence shown here is derived from an EMBL/GenBank/DDBJ whole genome shotgun (WGS) entry which is preliminary data.</text>
</comment>
<evidence type="ECO:0000313" key="1">
    <source>
        <dbReference type="EMBL" id="OHX41353.1"/>
    </source>
</evidence>